<evidence type="ECO:0000256" key="4">
    <source>
        <dbReference type="ARBA" id="ARBA00022475"/>
    </source>
</evidence>
<dbReference type="STRING" id="430453.SAMN04487962_1175"/>
<feature type="transmembrane region" description="Helical" evidence="8">
    <location>
        <begin position="18"/>
        <end position="38"/>
    </location>
</feature>
<dbReference type="CDD" id="cd17503">
    <property type="entry name" value="MFS_LmrB_MDR_like"/>
    <property type="match status" value="1"/>
</dbReference>
<comment type="similarity">
    <text evidence="2">Belongs to the major facilitator superfamily. EmrB family.</text>
</comment>
<protein>
    <submittedName>
        <fullName evidence="10">Drug resistance transporter, EmrB/QacA subfamily</fullName>
    </submittedName>
</protein>
<feature type="transmembrane region" description="Helical" evidence="8">
    <location>
        <begin position="237"/>
        <end position="258"/>
    </location>
</feature>
<gene>
    <name evidence="10" type="ORF">SAMN04487962_1175</name>
</gene>
<sequence>MSQTTEDLFHRYGPAYKWLGTVTVMLGTLSMTLATTIVNVAIPDIMGYFGIAQTEAQWLSTGFLAAMAAFMLVSAWALQAFGMKAAYIGCLVVFMLASVLGGVAPNEDLVILSRVLQGAMAGVIQPLAMTIIFQVFPEKQRGLGMGIYGLGVILGPALGPAVGGVLVDWISWRAVFFMPLPTCLMAIGFALYFAPDKTEGSPSSRFDWIGFGFLCLFLVSLLWTLSNGQREDWRSLLIVGTGLFALLMAVAFIAWELLTPKPLLNLRIFAIPGFAAGCAISFCYGAGLFGSTYLIPLFVQQIQGFTATAAGLLLMPAGLAMALIFPVAGYMADRYPAPAVITLGTVMLAGSSYMMGLMDVYTLPWLIVLSATIGRLGLGFGMPAIGTGSLRALDYSLVSQGSGAANFSRQIGGAIGVNLLSVTLDWRTMQHARVITDTQTAANALTGELLARFQSMAPAAGLTPDQLGPASLGFLRQAIYFQASVRGFQDSFLILTGVFVLTLIPVWVMWRYTRVSKAEPQA</sequence>
<keyword evidence="7 8" id="KW-0472">Membrane</keyword>
<dbReference type="InterPro" id="IPR020846">
    <property type="entry name" value="MFS_dom"/>
</dbReference>
<evidence type="ECO:0000256" key="3">
    <source>
        <dbReference type="ARBA" id="ARBA00022448"/>
    </source>
</evidence>
<feature type="transmembrane region" description="Helical" evidence="8">
    <location>
        <begin position="335"/>
        <end position="355"/>
    </location>
</feature>
<dbReference type="EMBL" id="FOHZ01000017">
    <property type="protein sequence ID" value="SET68398.1"/>
    <property type="molecule type" value="Genomic_DNA"/>
</dbReference>
<dbReference type="PROSITE" id="PS00217">
    <property type="entry name" value="SUGAR_TRANSPORT_2"/>
    <property type="match status" value="1"/>
</dbReference>
<dbReference type="InterPro" id="IPR011701">
    <property type="entry name" value="MFS"/>
</dbReference>
<feature type="transmembrane region" description="Helical" evidence="8">
    <location>
        <begin position="206"/>
        <end position="225"/>
    </location>
</feature>
<evidence type="ECO:0000256" key="1">
    <source>
        <dbReference type="ARBA" id="ARBA00004651"/>
    </source>
</evidence>
<dbReference type="RefSeq" id="WP_091853641.1">
    <property type="nucleotide sequence ID" value="NZ_FOHZ01000017.1"/>
</dbReference>
<dbReference type="Pfam" id="PF07690">
    <property type="entry name" value="MFS_1"/>
    <property type="match status" value="1"/>
</dbReference>
<feature type="transmembrane region" description="Helical" evidence="8">
    <location>
        <begin position="270"/>
        <end position="295"/>
    </location>
</feature>
<dbReference type="PRINTS" id="PR01036">
    <property type="entry name" value="TCRTETB"/>
</dbReference>
<keyword evidence="3" id="KW-0813">Transport</keyword>
<feature type="transmembrane region" description="Helical" evidence="8">
    <location>
        <begin position="148"/>
        <end position="170"/>
    </location>
</feature>
<dbReference type="PANTHER" id="PTHR42718:SF9">
    <property type="entry name" value="MAJOR FACILITATOR SUPERFAMILY MULTIDRUG TRANSPORTER MFSC"/>
    <property type="match status" value="1"/>
</dbReference>
<dbReference type="Gene3D" id="1.20.1250.20">
    <property type="entry name" value="MFS general substrate transporter like domains"/>
    <property type="match status" value="1"/>
</dbReference>
<dbReference type="NCBIfam" id="TIGR00711">
    <property type="entry name" value="efflux_EmrB"/>
    <property type="match status" value="1"/>
</dbReference>
<evidence type="ECO:0000256" key="5">
    <source>
        <dbReference type="ARBA" id="ARBA00022692"/>
    </source>
</evidence>
<reference evidence="11" key="1">
    <citation type="submission" date="2016-10" db="EMBL/GenBank/DDBJ databases">
        <authorList>
            <person name="Varghese N."/>
            <person name="Submissions S."/>
        </authorList>
    </citation>
    <scope>NUCLEOTIDE SEQUENCE [LARGE SCALE GENOMIC DNA]</scope>
    <source>
        <strain evidence="11">CGMCC 1.6489</strain>
    </source>
</reference>
<dbReference type="InterPro" id="IPR036259">
    <property type="entry name" value="MFS_trans_sf"/>
</dbReference>
<feature type="transmembrane region" description="Helical" evidence="8">
    <location>
        <begin position="58"/>
        <end position="78"/>
    </location>
</feature>
<dbReference type="InterPro" id="IPR004638">
    <property type="entry name" value="EmrB-like"/>
</dbReference>
<dbReference type="Gene3D" id="1.20.1720.10">
    <property type="entry name" value="Multidrug resistance protein D"/>
    <property type="match status" value="1"/>
</dbReference>
<dbReference type="InterPro" id="IPR005829">
    <property type="entry name" value="Sugar_transporter_CS"/>
</dbReference>
<evidence type="ECO:0000313" key="11">
    <source>
        <dbReference type="Proteomes" id="UP000198762"/>
    </source>
</evidence>
<dbReference type="SUPFAM" id="SSF103473">
    <property type="entry name" value="MFS general substrate transporter"/>
    <property type="match status" value="1"/>
</dbReference>
<evidence type="ECO:0000313" key="10">
    <source>
        <dbReference type="EMBL" id="SET68398.1"/>
    </source>
</evidence>
<dbReference type="Proteomes" id="UP000198762">
    <property type="component" value="Unassembled WGS sequence"/>
</dbReference>
<name>A0A1I0GCA4_9GAMM</name>
<feature type="transmembrane region" description="Helical" evidence="8">
    <location>
        <begin position="361"/>
        <end position="381"/>
    </location>
</feature>
<dbReference type="AlphaFoldDB" id="A0A1I0GCA4"/>
<keyword evidence="11" id="KW-1185">Reference proteome</keyword>
<evidence type="ECO:0000259" key="9">
    <source>
        <dbReference type="PROSITE" id="PS50850"/>
    </source>
</evidence>
<proteinExistence type="inferred from homology"/>
<accession>A0A1I0GCA4</accession>
<dbReference type="GO" id="GO:0005886">
    <property type="term" value="C:plasma membrane"/>
    <property type="evidence" value="ECO:0007669"/>
    <property type="project" value="UniProtKB-SubCell"/>
</dbReference>
<dbReference type="GO" id="GO:0022857">
    <property type="term" value="F:transmembrane transporter activity"/>
    <property type="evidence" value="ECO:0007669"/>
    <property type="project" value="InterPro"/>
</dbReference>
<feature type="domain" description="Major facilitator superfamily (MFS) profile" evidence="9">
    <location>
        <begin position="20"/>
        <end position="514"/>
    </location>
</feature>
<dbReference type="OrthoDB" id="9812221at2"/>
<feature type="transmembrane region" description="Helical" evidence="8">
    <location>
        <begin position="85"/>
        <end position="104"/>
    </location>
</feature>
<keyword evidence="5 8" id="KW-0812">Transmembrane</keyword>
<organism evidence="10 11">
    <name type="scientific">Marinobacter segnicrescens</name>
    <dbReference type="NCBI Taxonomy" id="430453"/>
    <lineage>
        <taxon>Bacteria</taxon>
        <taxon>Pseudomonadati</taxon>
        <taxon>Pseudomonadota</taxon>
        <taxon>Gammaproteobacteria</taxon>
        <taxon>Pseudomonadales</taxon>
        <taxon>Marinobacteraceae</taxon>
        <taxon>Marinobacter</taxon>
    </lineage>
</organism>
<dbReference type="PANTHER" id="PTHR42718">
    <property type="entry name" value="MAJOR FACILITATOR SUPERFAMILY MULTIDRUG TRANSPORTER MFSC"/>
    <property type="match status" value="1"/>
</dbReference>
<evidence type="ECO:0000256" key="8">
    <source>
        <dbReference type="SAM" id="Phobius"/>
    </source>
</evidence>
<feature type="transmembrane region" description="Helical" evidence="8">
    <location>
        <begin position="116"/>
        <end position="136"/>
    </location>
</feature>
<evidence type="ECO:0000256" key="6">
    <source>
        <dbReference type="ARBA" id="ARBA00022989"/>
    </source>
</evidence>
<dbReference type="PROSITE" id="PS50850">
    <property type="entry name" value="MFS"/>
    <property type="match status" value="1"/>
</dbReference>
<keyword evidence="6 8" id="KW-1133">Transmembrane helix</keyword>
<keyword evidence="4" id="KW-1003">Cell membrane</keyword>
<evidence type="ECO:0000256" key="2">
    <source>
        <dbReference type="ARBA" id="ARBA00008537"/>
    </source>
</evidence>
<feature type="transmembrane region" description="Helical" evidence="8">
    <location>
        <begin position="492"/>
        <end position="510"/>
    </location>
</feature>
<evidence type="ECO:0000256" key="7">
    <source>
        <dbReference type="ARBA" id="ARBA00023136"/>
    </source>
</evidence>
<comment type="subcellular location">
    <subcellularLocation>
        <location evidence="1">Cell membrane</location>
        <topology evidence="1">Multi-pass membrane protein</topology>
    </subcellularLocation>
</comment>
<feature type="transmembrane region" description="Helical" evidence="8">
    <location>
        <begin position="176"/>
        <end position="194"/>
    </location>
</feature>
<feature type="transmembrane region" description="Helical" evidence="8">
    <location>
        <begin position="307"/>
        <end position="328"/>
    </location>
</feature>